<evidence type="ECO:0000313" key="1">
    <source>
        <dbReference type="EMBL" id="TGO21893.1"/>
    </source>
</evidence>
<dbReference type="AlphaFoldDB" id="A0A4Z1FH31"/>
<proteinExistence type="predicted"/>
<reference evidence="1 2" key="1">
    <citation type="submission" date="2017-12" db="EMBL/GenBank/DDBJ databases">
        <title>Comparative genomics of Botrytis spp.</title>
        <authorList>
            <person name="Valero-Jimenez C.A."/>
            <person name="Tapia P."/>
            <person name="Veloso J."/>
            <person name="Silva-Moreno E."/>
            <person name="Staats M."/>
            <person name="Valdes J.H."/>
            <person name="Van Kan J.A.L."/>
        </authorList>
    </citation>
    <scope>NUCLEOTIDE SEQUENCE [LARGE SCALE GENOMIC DNA]</scope>
    <source>
        <strain evidence="1 2">Bp0003</strain>
    </source>
</reference>
<dbReference type="Proteomes" id="UP000297910">
    <property type="component" value="Unassembled WGS sequence"/>
</dbReference>
<gene>
    <name evidence="1" type="ORF">BPAE_0195g00210</name>
</gene>
<name>A0A4Z1FH31_9HELO</name>
<comment type="caution">
    <text evidence="1">The sequence shown here is derived from an EMBL/GenBank/DDBJ whole genome shotgun (WGS) entry which is preliminary data.</text>
</comment>
<dbReference type="EMBL" id="PQXI01000194">
    <property type="protein sequence ID" value="TGO21893.1"/>
    <property type="molecule type" value="Genomic_DNA"/>
</dbReference>
<accession>A0A4Z1FH31</accession>
<organism evidence="1 2">
    <name type="scientific">Botrytis paeoniae</name>
    <dbReference type="NCBI Taxonomy" id="278948"/>
    <lineage>
        <taxon>Eukaryota</taxon>
        <taxon>Fungi</taxon>
        <taxon>Dikarya</taxon>
        <taxon>Ascomycota</taxon>
        <taxon>Pezizomycotina</taxon>
        <taxon>Leotiomycetes</taxon>
        <taxon>Helotiales</taxon>
        <taxon>Sclerotiniaceae</taxon>
        <taxon>Botrytis</taxon>
    </lineage>
</organism>
<protein>
    <submittedName>
        <fullName evidence="1">Uncharacterized protein</fullName>
    </submittedName>
</protein>
<evidence type="ECO:0000313" key="2">
    <source>
        <dbReference type="Proteomes" id="UP000297910"/>
    </source>
</evidence>
<sequence>MLRRPPTHLELLFKTKPVTEQDDENELASEATEQVVQRGLGIIHIYDFFWRNGERYIYGADIGYYDQKVPEYKEKWKNLDCYYVSTWETTSLSYVDIPKPNSHLVTYMSERQWYLPRSHPHHLLNFPQEILNLILGFTLVIKDHTLTPDVTLSNKRSSYKISHSYTLDGKRYEPPEFFTSEDSDHPVPLSTIITKKNHDSKGAYFILHKVYRPIIDATILRVSKAISVQGTKMLYEKNMFHFSMTNVSSTGCSGYLAFEKVHKNIVVLKHYARRQWNFNSNQYFLMAIHAIKTRVSTYHLEDYLYHDHFIRFLHVIGPAEAAMIKKLHFHGRIVTHKCKGPERALDCEDDLYESLYLYIPLINKFCTSLQTMVISIGEDKMYFPIVQTQSRAIITFKAFDKLLRTLKTVRHLGIYQLNEAESTYNIVEPGPIKRIHTFPELHRKRVIELERNVTRWFKERADKWEHEEIERQKILMTLETPPPKRRRVMNALDFPW</sequence>
<keyword evidence="2" id="KW-1185">Reference proteome</keyword>